<organism evidence="3 4">
    <name type="scientific">Lasallia pustulata</name>
    <dbReference type="NCBI Taxonomy" id="136370"/>
    <lineage>
        <taxon>Eukaryota</taxon>
        <taxon>Fungi</taxon>
        <taxon>Dikarya</taxon>
        <taxon>Ascomycota</taxon>
        <taxon>Pezizomycotina</taxon>
        <taxon>Lecanoromycetes</taxon>
        <taxon>OSLEUM clade</taxon>
        <taxon>Umbilicariomycetidae</taxon>
        <taxon>Umbilicariales</taxon>
        <taxon>Umbilicariaceae</taxon>
        <taxon>Lasallia</taxon>
    </lineage>
</organism>
<feature type="transmembrane region" description="Helical" evidence="2">
    <location>
        <begin position="284"/>
        <end position="303"/>
    </location>
</feature>
<dbReference type="Proteomes" id="UP000324767">
    <property type="component" value="Unassembled WGS sequence"/>
</dbReference>
<dbReference type="PANTHER" id="PTHR15887:SF1">
    <property type="entry name" value="TRANSMEMBRANE PROTEIN 69"/>
    <property type="match status" value="1"/>
</dbReference>
<dbReference type="Pfam" id="PF11911">
    <property type="entry name" value="DUF3429"/>
    <property type="match status" value="1"/>
</dbReference>
<evidence type="ECO:0000313" key="3">
    <source>
        <dbReference type="EMBL" id="KAA6411114.1"/>
    </source>
</evidence>
<dbReference type="InterPro" id="IPR021836">
    <property type="entry name" value="DUF3429"/>
</dbReference>
<evidence type="ECO:0000313" key="4">
    <source>
        <dbReference type="Proteomes" id="UP000324767"/>
    </source>
</evidence>
<protein>
    <submittedName>
        <fullName evidence="3">Mitochondrial inner membrane 1</fullName>
    </submittedName>
</protein>
<sequence length="355" mass="39164">MLRSGAARSFSRSVFSSANPPIPATGSSAVFNTFVTSKVRASGLRCPANLMLTVHKPVTTALQRYASTIPVGPGTPFDKIDKKAESERAREPIDPDPDAVSIDSSVRHVFGEEGVEDREKDTDMLAGVKADIKTIKDTFALKDVPREALYIGMAGVLPYLATSLSTVYLAWDINHAAANGSHFLIPPKTAELLLHIVEPIQIGYGAVILSFLGAIHWGMEWAKFGGRQGYRRYAIGVVAPAVAWPTMLLPVEYALITQFLTFNFLYYLDARATVKGWVPQWYTTYRFVLTFVVGASIVVSLIGRGQIADKVGRMPGPADRLKALRDSQMESLEREERERRARIVAKDEEDEEDDE</sequence>
<dbReference type="EMBL" id="VXIT01000008">
    <property type="protein sequence ID" value="KAA6411114.1"/>
    <property type="molecule type" value="Genomic_DNA"/>
</dbReference>
<comment type="caution">
    <text evidence="3">The sequence shown here is derived from an EMBL/GenBank/DDBJ whole genome shotgun (WGS) entry which is preliminary data.</text>
</comment>
<feature type="transmembrane region" description="Helical" evidence="2">
    <location>
        <begin position="233"/>
        <end position="256"/>
    </location>
</feature>
<feature type="region of interest" description="Disordered" evidence="1">
    <location>
        <begin position="328"/>
        <end position="355"/>
    </location>
</feature>
<proteinExistence type="predicted"/>
<evidence type="ECO:0000256" key="2">
    <source>
        <dbReference type="SAM" id="Phobius"/>
    </source>
</evidence>
<evidence type="ECO:0000256" key="1">
    <source>
        <dbReference type="SAM" id="MobiDB-lite"/>
    </source>
</evidence>
<keyword evidence="2" id="KW-0472">Membrane</keyword>
<gene>
    <name evidence="3" type="ORF">FRX48_05426</name>
</gene>
<dbReference type="AlphaFoldDB" id="A0A5M8PQA4"/>
<reference evidence="3 4" key="1">
    <citation type="submission" date="2019-09" db="EMBL/GenBank/DDBJ databases">
        <title>The hologenome of the rock-dwelling lichen Lasallia pustulata.</title>
        <authorList>
            <person name="Greshake Tzovaras B."/>
            <person name="Segers F."/>
            <person name="Bicker A."/>
            <person name="Dal Grande F."/>
            <person name="Otte J."/>
            <person name="Hankeln T."/>
            <person name="Schmitt I."/>
            <person name="Ebersberger I."/>
        </authorList>
    </citation>
    <scope>NUCLEOTIDE SEQUENCE [LARGE SCALE GENOMIC DNA]</scope>
    <source>
        <strain evidence="3">A1-1</strain>
    </source>
</reference>
<name>A0A5M8PQA4_9LECA</name>
<keyword evidence="2" id="KW-1133">Transmembrane helix</keyword>
<feature type="transmembrane region" description="Helical" evidence="2">
    <location>
        <begin position="148"/>
        <end position="171"/>
    </location>
</feature>
<feature type="compositionally biased region" description="Basic and acidic residues" evidence="1">
    <location>
        <begin position="78"/>
        <end position="93"/>
    </location>
</feature>
<feature type="compositionally biased region" description="Basic and acidic residues" evidence="1">
    <location>
        <begin position="328"/>
        <end position="346"/>
    </location>
</feature>
<keyword evidence="2" id="KW-0812">Transmembrane</keyword>
<accession>A0A5M8PQA4</accession>
<feature type="transmembrane region" description="Helical" evidence="2">
    <location>
        <begin position="202"/>
        <end position="221"/>
    </location>
</feature>
<feature type="region of interest" description="Disordered" evidence="1">
    <location>
        <begin position="76"/>
        <end position="98"/>
    </location>
</feature>
<dbReference type="PANTHER" id="PTHR15887">
    <property type="entry name" value="TRANSMEMBRANE PROTEIN 69"/>
    <property type="match status" value="1"/>
</dbReference>
<dbReference type="OrthoDB" id="194289at2759"/>